<dbReference type="PRINTS" id="PR00337">
    <property type="entry name" value="LEUILEVALBP"/>
</dbReference>
<feature type="signal peptide" evidence="5">
    <location>
        <begin position="1"/>
        <end position="22"/>
    </location>
</feature>
<dbReference type="Proteomes" id="UP001248709">
    <property type="component" value="Unassembled WGS sequence"/>
</dbReference>
<evidence type="ECO:0000256" key="2">
    <source>
        <dbReference type="ARBA" id="ARBA00022448"/>
    </source>
</evidence>
<reference evidence="7 8" key="1">
    <citation type="submission" date="2023-07" db="EMBL/GenBank/DDBJ databases">
        <title>Genomic Encyclopedia of Type Strains, Phase IV (KMG-IV): sequencing the most valuable type-strain genomes for metagenomic binning, comparative biology and taxonomic classification.</title>
        <authorList>
            <person name="Goeker M."/>
        </authorList>
    </citation>
    <scope>NUCLEOTIDE SEQUENCE [LARGE SCALE GENOMIC DNA]</scope>
    <source>
        <strain evidence="7 8">T98</strain>
    </source>
</reference>
<name>A0ABU3H5W3_9BACL</name>
<dbReference type="SUPFAM" id="SSF53822">
    <property type="entry name" value="Periplasmic binding protein-like I"/>
    <property type="match status" value="1"/>
</dbReference>
<dbReference type="InterPro" id="IPR028081">
    <property type="entry name" value="Leu-bd"/>
</dbReference>
<evidence type="ECO:0000313" key="7">
    <source>
        <dbReference type="EMBL" id="MDT3426219.1"/>
    </source>
</evidence>
<dbReference type="PROSITE" id="PS51257">
    <property type="entry name" value="PROKAR_LIPOPROTEIN"/>
    <property type="match status" value="1"/>
</dbReference>
<dbReference type="EMBL" id="JAUSUY010000006">
    <property type="protein sequence ID" value="MDT3426219.1"/>
    <property type="molecule type" value="Genomic_DNA"/>
</dbReference>
<protein>
    <submittedName>
        <fullName evidence="7">Branched-chain amino acid transport system substrate-binding protein</fullName>
    </submittedName>
</protein>
<dbReference type="InterPro" id="IPR051010">
    <property type="entry name" value="BCAA_transport"/>
</dbReference>
<dbReference type="Gene3D" id="3.40.50.2300">
    <property type="match status" value="2"/>
</dbReference>
<evidence type="ECO:0000256" key="5">
    <source>
        <dbReference type="SAM" id="SignalP"/>
    </source>
</evidence>
<evidence type="ECO:0000259" key="6">
    <source>
        <dbReference type="Pfam" id="PF13458"/>
    </source>
</evidence>
<dbReference type="CDD" id="cd06349">
    <property type="entry name" value="PBP1_ABC_HAAT-like"/>
    <property type="match status" value="1"/>
</dbReference>
<dbReference type="InterPro" id="IPR000709">
    <property type="entry name" value="Leu_Ile_Val-bd"/>
</dbReference>
<evidence type="ECO:0000256" key="4">
    <source>
        <dbReference type="ARBA" id="ARBA00022970"/>
    </source>
</evidence>
<dbReference type="PANTHER" id="PTHR30483:SF6">
    <property type="entry name" value="PERIPLASMIC BINDING PROTEIN OF ABC TRANSPORTER FOR NATURAL AMINO ACIDS"/>
    <property type="match status" value="1"/>
</dbReference>
<dbReference type="PANTHER" id="PTHR30483">
    <property type="entry name" value="LEUCINE-SPECIFIC-BINDING PROTEIN"/>
    <property type="match status" value="1"/>
</dbReference>
<keyword evidence="2" id="KW-0813">Transport</keyword>
<dbReference type="RefSeq" id="WP_025702973.1">
    <property type="nucleotide sequence ID" value="NZ_JAUSUY010000006.1"/>
</dbReference>
<dbReference type="Pfam" id="PF13458">
    <property type="entry name" value="Peripla_BP_6"/>
    <property type="match status" value="1"/>
</dbReference>
<keyword evidence="4" id="KW-0029">Amino-acid transport</keyword>
<comment type="caution">
    <text evidence="7">The sequence shown here is derived from an EMBL/GenBank/DDBJ whole genome shotgun (WGS) entry which is preliminary data.</text>
</comment>
<gene>
    <name evidence="7" type="ORF">J2Z22_001745</name>
</gene>
<comment type="similarity">
    <text evidence="1">Belongs to the leucine-binding protein family.</text>
</comment>
<evidence type="ECO:0000256" key="1">
    <source>
        <dbReference type="ARBA" id="ARBA00010062"/>
    </source>
</evidence>
<organism evidence="7 8">
    <name type="scientific">Paenibacillus forsythiae</name>
    <dbReference type="NCBI Taxonomy" id="365616"/>
    <lineage>
        <taxon>Bacteria</taxon>
        <taxon>Bacillati</taxon>
        <taxon>Bacillota</taxon>
        <taxon>Bacilli</taxon>
        <taxon>Bacillales</taxon>
        <taxon>Paenibacillaceae</taxon>
        <taxon>Paenibacillus</taxon>
    </lineage>
</organism>
<keyword evidence="3 5" id="KW-0732">Signal</keyword>
<evidence type="ECO:0000313" key="8">
    <source>
        <dbReference type="Proteomes" id="UP001248709"/>
    </source>
</evidence>
<sequence length="396" mass="42726">MKNKSKMLGLLISICLMLSVLAGCGPASEANNGQAGSDKGKSYKLAFFGPLSGDAMQYGVAIKNAVELEIRKVNDAGGINGVPVELKVFDDKNDPKESVNIANKIVSDPEILVAIGSFTSSCSLAAAPVFQKNQVPLFSPTASHPDFPFAGDYMFTLAMTQKLESKKFAEFVIEQFGPKKVATIYQNTDYGVTANDIFVNRIKELGGTVTGSEQFISGQTKDYSPLISNIKAQQPDIFYVIGSYSEAAQIIQQAKALDLKAQYIGNGQLIREDFLKLAGANGEGLVVMSSIPVFLSSALEHQKLSANTEAFVNDFKKAYQVEADGFSAMGYDSASLIVDAIQKAGADKKGIRDALAQTKNYAGVSGNLSFMDTREVERSLINYRVKDGTFIPYVRE</sequence>
<dbReference type="InterPro" id="IPR028082">
    <property type="entry name" value="Peripla_BP_I"/>
</dbReference>
<feature type="chain" id="PRO_5046000352" evidence="5">
    <location>
        <begin position="23"/>
        <end position="396"/>
    </location>
</feature>
<keyword evidence="8" id="KW-1185">Reference proteome</keyword>
<accession>A0ABU3H5W3</accession>
<feature type="domain" description="Leucine-binding protein" evidence="6">
    <location>
        <begin position="43"/>
        <end position="388"/>
    </location>
</feature>
<proteinExistence type="inferred from homology"/>
<evidence type="ECO:0000256" key="3">
    <source>
        <dbReference type="ARBA" id="ARBA00022729"/>
    </source>
</evidence>